<dbReference type="Proteomes" id="UP000234790">
    <property type="component" value="Chromosome"/>
</dbReference>
<dbReference type="InterPro" id="IPR010994">
    <property type="entry name" value="RuvA_2-like"/>
</dbReference>
<dbReference type="RefSeq" id="WP_101780702.1">
    <property type="nucleotide sequence ID" value="NZ_CP025543.1"/>
</dbReference>
<protein>
    <submittedName>
        <fullName evidence="1">Holliday junction DNA helicase RuvA</fullName>
    </submittedName>
</protein>
<accession>A0A2K9LUA9</accession>
<organism evidence="1 2">
    <name type="scientific">Spiroplasma monobiae MQ-1</name>
    <dbReference type="NCBI Taxonomy" id="1336748"/>
    <lineage>
        <taxon>Bacteria</taxon>
        <taxon>Bacillati</taxon>
        <taxon>Mycoplasmatota</taxon>
        <taxon>Mollicutes</taxon>
        <taxon>Entomoplasmatales</taxon>
        <taxon>Spiroplasmataceae</taxon>
        <taxon>Spiroplasma</taxon>
    </lineage>
</organism>
<dbReference type="SUPFAM" id="SSF47781">
    <property type="entry name" value="RuvA domain 2-like"/>
    <property type="match status" value="1"/>
</dbReference>
<sequence length="183" mass="21613">MYYLKSKIKDFNGEYITVEINGIGYKGIKMFKEELLIDQEILMYTIKYENDYINEILFFLEIKAREICEIILNIKNIGITTIKKLFTNLNYKEVIKICKEQDINRLMVSTKLSESICKKVIQEVRSKLFKVKYNSKQMNIINTLNKLGYKISDIYKSINKIDFTLSEDLILERAILNLNSYGK</sequence>
<dbReference type="EMBL" id="CP025543">
    <property type="protein sequence ID" value="AUM62643.1"/>
    <property type="molecule type" value="Genomic_DNA"/>
</dbReference>
<dbReference type="OrthoDB" id="389406at2"/>
<reference evidence="1 2" key="1">
    <citation type="submission" date="2017-12" db="EMBL/GenBank/DDBJ databases">
        <title>Complete genome sequence of Spiroplasma monobiae MQ-1 (ATCC 33825).</title>
        <authorList>
            <person name="Tsai Y.-M."/>
            <person name="Lo W.-S."/>
            <person name="Wu P.-S."/>
            <person name="Cho S.-T."/>
            <person name="Kuo C.-H."/>
        </authorList>
    </citation>
    <scope>NUCLEOTIDE SEQUENCE [LARGE SCALE GENOMIC DNA]</scope>
    <source>
        <strain evidence="1 2">MQ-1</strain>
    </source>
</reference>
<keyword evidence="1" id="KW-0378">Hydrolase</keyword>
<keyword evidence="1" id="KW-0067">ATP-binding</keyword>
<dbReference type="GO" id="GO:0004386">
    <property type="term" value="F:helicase activity"/>
    <property type="evidence" value="ECO:0007669"/>
    <property type="project" value="UniProtKB-KW"/>
</dbReference>
<keyword evidence="1" id="KW-0547">Nucleotide-binding</keyword>
<dbReference type="KEGG" id="smoo:SMONO_v1c03940"/>
<keyword evidence="1" id="KW-0347">Helicase</keyword>
<evidence type="ECO:0000313" key="2">
    <source>
        <dbReference type="Proteomes" id="UP000234790"/>
    </source>
</evidence>
<keyword evidence="2" id="KW-1185">Reference proteome</keyword>
<dbReference type="AlphaFoldDB" id="A0A2K9LUA9"/>
<proteinExistence type="predicted"/>
<evidence type="ECO:0000313" key="1">
    <source>
        <dbReference type="EMBL" id="AUM62643.1"/>
    </source>
</evidence>
<name>A0A2K9LUA9_SPISQ</name>
<gene>
    <name evidence="1" type="primary">ruvA</name>
    <name evidence="1" type="ORF">SMONO_v1c03940</name>
</gene>